<evidence type="ECO:0000313" key="2">
    <source>
        <dbReference type="Proteomes" id="UP001057452"/>
    </source>
</evidence>
<accession>A0ACB9XNI4</accession>
<dbReference type="Proteomes" id="UP001057452">
    <property type="component" value="Chromosome 5"/>
</dbReference>
<name>A0ACB9XNI4_CHAAC</name>
<sequence>HGQRIHSLEANANEVDQRLQQLEDACSALKGDNETLKMKVADLEGRSTDANIFGLLAYLNLSKVPV</sequence>
<comment type="caution">
    <text evidence="1">The sequence shown here is derived from an EMBL/GenBank/DDBJ whole genome shotgun (WGS) entry which is preliminary data.</text>
</comment>
<reference evidence="1" key="1">
    <citation type="submission" date="2022-05" db="EMBL/GenBank/DDBJ databases">
        <title>Chromosome-level genome of Chaenocephalus aceratus.</title>
        <authorList>
            <person name="Park H."/>
        </authorList>
    </citation>
    <scope>NUCLEOTIDE SEQUENCE</scope>
    <source>
        <strain evidence="1">KU_202001</strain>
    </source>
</reference>
<feature type="non-terminal residue" evidence="1">
    <location>
        <position position="1"/>
    </location>
</feature>
<dbReference type="EMBL" id="CM043789">
    <property type="protein sequence ID" value="KAI4827970.1"/>
    <property type="molecule type" value="Genomic_DNA"/>
</dbReference>
<protein>
    <submittedName>
        <fullName evidence="1">Uncharacterized protein</fullName>
    </submittedName>
</protein>
<gene>
    <name evidence="1" type="ORF">KUCAC02_031327</name>
</gene>
<evidence type="ECO:0000313" key="1">
    <source>
        <dbReference type="EMBL" id="KAI4827970.1"/>
    </source>
</evidence>
<keyword evidence="2" id="KW-1185">Reference proteome</keyword>
<proteinExistence type="predicted"/>
<organism evidence="1 2">
    <name type="scientific">Chaenocephalus aceratus</name>
    <name type="common">Blackfin icefish</name>
    <name type="synonym">Chaenichthys aceratus</name>
    <dbReference type="NCBI Taxonomy" id="36190"/>
    <lineage>
        <taxon>Eukaryota</taxon>
        <taxon>Metazoa</taxon>
        <taxon>Chordata</taxon>
        <taxon>Craniata</taxon>
        <taxon>Vertebrata</taxon>
        <taxon>Euteleostomi</taxon>
        <taxon>Actinopterygii</taxon>
        <taxon>Neopterygii</taxon>
        <taxon>Teleostei</taxon>
        <taxon>Neoteleostei</taxon>
        <taxon>Acanthomorphata</taxon>
        <taxon>Eupercaria</taxon>
        <taxon>Perciformes</taxon>
        <taxon>Notothenioidei</taxon>
        <taxon>Channichthyidae</taxon>
        <taxon>Chaenocephalus</taxon>
    </lineage>
</organism>
<feature type="non-terminal residue" evidence="1">
    <location>
        <position position="66"/>
    </location>
</feature>